<evidence type="ECO:0000256" key="1">
    <source>
        <dbReference type="SAM" id="Phobius"/>
    </source>
</evidence>
<protein>
    <recommendedName>
        <fullName evidence="4">Transmembrane protein</fullName>
    </recommendedName>
</protein>
<dbReference type="PANTHER" id="PTHR35041:SF6">
    <property type="entry name" value="FORMYLMETHIONINE DEFORMYLASE-LIKE PROTEIN-RELATED"/>
    <property type="match status" value="1"/>
</dbReference>
<keyword evidence="1" id="KW-0812">Transmembrane</keyword>
<dbReference type="PANTHER" id="PTHR35041">
    <property type="entry name" value="MEDIATOR OF RNA POLYMERASE II TRANSCRIPTION SUBUNIT 1"/>
    <property type="match status" value="1"/>
</dbReference>
<gene>
    <name evidence="2" type="ORF">AOQ84DRAFT_367485</name>
</gene>
<sequence length="569" mass="63500">MAASLILGVCFAFGHHYYYHWLNGRLVGGIARQQWALRFGNAFATLVAACLKTAVGIAYIQYLWRTLRHRFVSLKTINDAFGIEGNILSFLNWEFWWDIRIGAVIALILWCIPLSTLLTPATLSVGRPEISGSADMEVLTMDISNSTLERAFTYRTRADLWVAGASARLSRIFGTVVSGGERLSFEPPSLQPNTSYDAQAYVPLMQCNTANISVQNQIIEMVAEAQGSDSPTGGYSAYNDDKFPLDKETFHWRINMTSGDMQAEGDLGYFAVVPFYEGNNISFWWNAAQTRTIPANTFLGQLWIAIAEYPNNQTQMQFVNCELYNASVSFTVNFTNHVPSINSIEKKWLNEVNLFQKTNDNDLVYVLHSYSAYFQGICSYLFGSVSWYTDTLGALRFISIGETMNTNLAKSSQWYNMSQRIGTLAGSDGQVVGPENVRNSSLAEEIEGFALNSSLSIMNDPTLSKWITANVTTTFIETVYVYEATNLFLSYGLAILFTTLCVFSGSYAFYLNGVSYDATVSTFAATMQSHEIKEILRRQSTGAQPMDRSMGKLKLRFNPEGGFVPKGSY</sequence>
<evidence type="ECO:0000313" key="2">
    <source>
        <dbReference type="EMBL" id="OCL04471.1"/>
    </source>
</evidence>
<evidence type="ECO:0008006" key="4">
    <source>
        <dbReference type="Google" id="ProtNLM"/>
    </source>
</evidence>
<name>A0A8E2ETA0_9PEZI</name>
<evidence type="ECO:0000313" key="3">
    <source>
        <dbReference type="Proteomes" id="UP000250140"/>
    </source>
</evidence>
<feature type="transmembrane region" description="Helical" evidence="1">
    <location>
        <begin position="42"/>
        <end position="64"/>
    </location>
</feature>
<accession>A0A8E2ETA0</accession>
<keyword evidence="1" id="KW-1133">Transmembrane helix</keyword>
<dbReference type="AlphaFoldDB" id="A0A8E2ETA0"/>
<dbReference type="Proteomes" id="UP000250140">
    <property type="component" value="Unassembled WGS sequence"/>
</dbReference>
<reference evidence="2 3" key="1">
    <citation type="journal article" date="2016" name="Nat. Commun.">
        <title>Ectomycorrhizal ecology is imprinted in the genome of the dominant symbiotic fungus Cenococcum geophilum.</title>
        <authorList>
            <consortium name="DOE Joint Genome Institute"/>
            <person name="Peter M."/>
            <person name="Kohler A."/>
            <person name="Ohm R.A."/>
            <person name="Kuo A."/>
            <person name="Krutzmann J."/>
            <person name="Morin E."/>
            <person name="Arend M."/>
            <person name="Barry K.W."/>
            <person name="Binder M."/>
            <person name="Choi C."/>
            <person name="Clum A."/>
            <person name="Copeland A."/>
            <person name="Grisel N."/>
            <person name="Haridas S."/>
            <person name="Kipfer T."/>
            <person name="LaButti K."/>
            <person name="Lindquist E."/>
            <person name="Lipzen A."/>
            <person name="Maire R."/>
            <person name="Meier B."/>
            <person name="Mihaltcheva S."/>
            <person name="Molinier V."/>
            <person name="Murat C."/>
            <person name="Poggeler S."/>
            <person name="Quandt C.A."/>
            <person name="Sperisen C."/>
            <person name="Tritt A."/>
            <person name="Tisserant E."/>
            <person name="Crous P.W."/>
            <person name="Henrissat B."/>
            <person name="Nehls U."/>
            <person name="Egli S."/>
            <person name="Spatafora J.W."/>
            <person name="Grigoriev I.V."/>
            <person name="Martin F.M."/>
        </authorList>
    </citation>
    <scope>NUCLEOTIDE SEQUENCE [LARGE SCALE GENOMIC DNA]</scope>
    <source>
        <strain evidence="2 3">CBS 207.34</strain>
    </source>
</reference>
<feature type="transmembrane region" description="Helical" evidence="1">
    <location>
        <begin position="488"/>
        <end position="510"/>
    </location>
</feature>
<organism evidence="2 3">
    <name type="scientific">Glonium stellatum</name>
    <dbReference type="NCBI Taxonomy" id="574774"/>
    <lineage>
        <taxon>Eukaryota</taxon>
        <taxon>Fungi</taxon>
        <taxon>Dikarya</taxon>
        <taxon>Ascomycota</taxon>
        <taxon>Pezizomycotina</taxon>
        <taxon>Dothideomycetes</taxon>
        <taxon>Pleosporomycetidae</taxon>
        <taxon>Gloniales</taxon>
        <taxon>Gloniaceae</taxon>
        <taxon>Glonium</taxon>
    </lineage>
</organism>
<proteinExistence type="predicted"/>
<keyword evidence="3" id="KW-1185">Reference proteome</keyword>
<feature type="transmembrane region" description="Helical" evidence="1">
    <location>
        <begin position="99"/>
        <end position="118"/>
    </location>
</feature>
<dbReference type="EMBL" id="KV750499">
    <property type="protein sequence ID" value="OCL04471.1"/>
    <property type="molecule type" value="Genomic_DNA"/>
</dbReference>
<dbReference type="OrthoDB" id="5322539at2759"/>
<keyword evidence="1" id="KW-0472">Membrane</keyword>